<keyword evidence="2" id="KW-0808">Transferase</keyword>
<protein>
    <submittedName>
        <fullName evidence="4">Ubiquinone/menaquinone biosynthesis C-methylase UbiE</fullName>
    </submittedName>
</protein>
<reference evidence="4 5" key="1">
    <citation type="submission" date="2020-08" db="EMBL/GenBank/DDBJ databases">
        <title>Sequencing the genomes of 1000 actinobacteria strains.</title>
        <authorList>
            <person name="Klenk H.-P."/>
        </authorList>
    </citation>
    <scope>NUCLEOTIDE SEQUENCE [LARGE SCALE GENOMIC DNA]</scope>
    <source>
        <strain evidence="4 5">DSM 17294</strain>
    </source>
</reference>
<evidence type="ECO:0000256" key="2">
    <source>
        <dbReference type="ARBA" id="ARBA00022679"/>
    </source>
</evidence>
<keyword evidence="1 4" id="KW-0489">Methyltransferase</keyword>
<dbReference type="Pfam" id="PF13649">
    <property type="entry name" value="Methyltransf_25"/>
    <property type="match status" value="1"/>
</dbReference>
<dbReference type="Proteomes" id="UP000558997">
    <property type="component" value="Unassembled WGS sequence"/>
</dbReference>
<accession>A0A841DQE2</accession>
<dbReference type="GO" id="GO:0032259">
    <property type="term" value="P:methylation"/>
    <property type="evidence" value="ECO:0007669"/>
    <property type="project" value="UniProtKB-KW"/>
</dbReference>
<dbReference type="Gene3D" id="3.40.50.150">
    <property type="entry name" value="Vaccinia Virus protein VP39"/>
    <property type="match status" value="1"/>
</dbReference>
<evidence type="ECO:0000313" key="4">
    <source>
        <dbReference type="EMBL" id="MBB5978597.1"/>
    </source>
</evidence>
<name>A0A841DQE2_9ACTN</name>
<comment type="caution">
    <text evidence="4">The sequence shown here is derived from an EMBL/GenBank/DDBJ whole genome shotgun (WGS) entry which is preliminary data.</text>
</comment>
<keyword evidence="5" id="KW-1185">Reference proteome</keyword>
<evidence type="ECO:0000256" key="1">
    <source>
        <dbReference type="ARBA" id="ARBA00022603"/>
    </source>
</evidence>
<dbReference type="PANTHER" id="PTHR43861:SF1">
    <property type="entry name" value="TRANS-ACONITATE 2-METHYLTRANSFERASE"/>
    <property type="match status" value="1"/>
</dbReference>
<proteinExistence type="predicted"/>
<dbReference type="GO" id="GO:0008168">
    <property type="term" value="F:methyltransferase activity"/>
    <property type="evidence" value="ECO:0007669"/>
    <property type="project" value="UniProtKB-KW"/>
</dbReference>
<feature type="domain" description="Methyltransferase" evidence="3">
    <location>
        <begin position="48"/>
        <end position="139"/>
    </location>
</feature>
<evidence type="ECO:0000259" key="3">
    <source>
        <dbReference type="Pfam" id="PF13649"/>
    </source>
</evidence>
<dbReference type="InterPro" id="IPR029063">
    <property type="entry name" value="SAM-dependent_MTases_sf"/>
</dbReference>
<dbReference type="CDD" id="cd02440">
    <property type="entry name" value="AdoMet_MTases"/>
    <property type="match status" value="1"/>
</dbReference>
<dbReference type="SUPFAM" id="SSF53335">
    <property type="entry name" value="S-adenosyl-L-methionine-dependent methyltransferases"/>
    <property type="match status" value="1"/>
</dbReference>
<keyword evidence="4" id="KW-0830">Ubiquinone</keyword>
<organism evidence="4 5">
    <name type="scientific">Kribbella solani</name>
    <dbReference type="NCBI Taxonomy" id="236067"/>
    <lineage>
        <taxon>Bacteria</taxon>
        <taxon>Bacillati</taxon>
        <taxon>Actinomycetota</taxon>
        <taxon>Actinomycetes</taxon>
        <taxon>Propionibacteriales</taxon>
        <taxon>Kribbellaceae</taxon>
        <taxon>Kribbella</taxon>
    </lineage>
</organism>
<gene>
    <name evidence="4" type="ORF">HDA44_001938</name>
</gene>
<dbReference type="AlphaFoldDB" id="A0A841DQE2"/>
<dbReference type="EMBL" id="JACHNF010000001">
    <property type="protein sequence ID" value="MBB5978597.1"/>
    <property type="molecule type" value="Genomic_DNA"/>
</dbReference>
<dbReference type="PANTHER" id="PTHR43861">
    <property type="entry name" value="TRANS-ACONITATE 2-METHYLTRANSFERASE-RELATED"/>
    <property type="match status" value="1"/>
</dbReference>
<sequence>MDNETAKDVVRRGYDTLGRRYDLVYDSETKYRDWLDEILDRLPSNGQVLDLGCGSGVPVARALTEAGHQVTGVDLSEMQVNRARSQVPTATFIHADATKLDLPPASFDAVLSFYTLIHIPLDEQQALLRRVASWLRPGGFFVATVGSTAWTGTQDNWLGGDIPMWWSHPDAATTRTWLKHAGLLVQTEDFIPEGTNGHTLFWANRY</sequence>
<dbReference type="InterPro" id="IPR041698">
    <property type="entry name" value="Methyltransf_25"/>
</dbReference>
<dbReference type="RefSeq" id="WP_184833061.1">
    <property type="nucleotide sequence ID" value="NZ_BAAAVN010000017.1"/>
</dbReference>
<evidence type="ECO:0000313" key="5">
    <source>
        <dbReference type="Proteomes" id="UP000558997"/>
    </source>
</evidence>